<evidence type="ECO:0000256" key="4">
    <source>
        <dbReference type="ARBA" id="ARBA00022833"/>
    </source>
</evidence>
<feature type="binding site" evidence="7">
    <location>
        <position position="155"/>
    </location>
    <ligand>
        <name>Zn(2+)</name>
        <dbReference type="ChEBI" id="CHEBI:29105"/>
    </ligand>
</feature>
<name>B7KJV1_GLOC7</name>
<evidence type="ECO:0000256" key="5">
    <source>
        <dbReference type="ARBA" id="ARBA00023239"/>
    </source>
</evidence>
<evidence type="ECO:0000256" key="1">
    <source>
        <dbReference type="ARBA" id="ARBA00006217"/>
    </source>
</evidence>
<dbReference type="PANTHER" id="PTHR11002:SF76">
    <property type="entry name" value="CARBONIC ANHYDRASE"/>
    <property type="match status" value="1"/>
</dbReference>
<organism evidence="8 9">
    <name type="scientific">Gloeothece citriformis (strain PCC 7424)</name>
    <name type="common">Cyanothece sp. (strain PCC 7424)</name>
    <dbReference type="NCBI Taxonomy" id="65393"/>
    <lineage>
        <taxon>Bacteria</taxon>
        <taxon>Bacillati</taxon>
        <taxon>Cyanobacteriota</taxon>
        <taxon>Cyanophyceae</taxon>
        <taxon>Oscillatoriophycideae</taxon>
        <taxon>Chroococcales</taxon>
        <taxon>Aphanothecaceae</taxon>
        <taxon>Gloeothece</taxon>
        <taxon>Gloeothece citriformis</taxon>
    </lineage>
</organism>
<comment type="catalytic activity">
    <reaction evidence="6">
        <text>hydrogencarbonate + H(+) = CO2 + H2O</text>
        <dbReference type="Rhea" id="RHEA:10748"/>
        <dbReference type="ChEBI" id="CHEBI:15377"/>
        <dbReference type="ChEBI" id="CHEBI:15378"/>
        <dbReference type="ChEBI" id="CHEBI:16526"/>
        <dbReference type="ChEBI" id="CHEBI:17544"/>
        <dbReference type="EC" id="4.2.1.1"/>
    </reaction>
</comment>
<dbReference type="CDD" id="cd03378">
    <property type="entry name" value="beta_CA_cladeC"/>
    <property type="match status" value="1"/>
</dbReference>
<comment type="cofactor">
    <cofactor evidence="7">
        <name>Zn(2+)</name>
        <dbReference type="ChEBI" id="CHEBI:29105"/>
    </cofactor>
    <text evidence="7">Binds 1 zinc ion per subunit.</text>
</comment>
<dbReference type="KEGG" id="cyc:PCC7424_1098"/>
<reference evidence="9" key="1">
    <citation type="journal article" date="2011" name="MBio">
        <title>Novel metabolic attributes of the genus Cyanothece, comprising a group of unicellular nitrogen-fixing Cyanobacteria.</title>
        <authorList>
            <person name="Bandyopadhyay A."/>
            <person name="Elvitigala T."/>
            <person name="Welsh E."/>
            <person name="Stockel J."/>
            <person name="Liberton M."/>
            <person name="Min H."/>
            <person name="Sherman L.A."/>
            <person name="Pakrasi H.B."/>
        </authorList>
    </citation>
    <scope>NUCLEOTIDE SEQUENCE [LARGE SCALE GENOMIC DNA]</scope>
    <source>
        <strain evidence="9">PCC 7424</strain>
    </source>
</reference>
<keyword evidence="3 7" id="KW-0479">Metal-binding</keyword>
<dbReference type="GO" id="GO:0015976">
    <property type="term" value="P:carbon utilization"/>
    <property type="evidence" value="ECO:0007669"/>
    <property type="project" value="InterPro"/>
</dbReference>
<dbReference type="EC" id="4.2.1.1" evidence="2"/>
<dbReference type="Gene3D" id="3.40.1050.10">
    <property type="entry name" value="Carbonic anhydrase"/>
    <property type="match status" value="1"/>
</dbReference>
<evidence type="ECO:0000256" key="6">
    <source>
        <dbReference type="ARBA" id="ARBA00048348"/>
    </source>
</evidence>
<sequence>MQKPQKLINLSRRNAIKYGGGFLGTGLAATVLGSNLVKPEPVAAQNPIIAQNKDITPDQALRKLMEGNKRFVEQKRQTPNQTRERLVEVSESQAPFASILGCADSRVPAEIVFDQGLGDLFVCRIAGNIAIAEEVGSLEFGSMVLGSKVLMVLGHSRCGAVEATIKGGRFPGQIGTLIDDIQVGVERAQQQSGTNKLEMAIQANVIHQVELLNQSVVLGDLIDKNQLKIVGGYYDLETGEVTLLT</sequence>
<dbReference type="Pfam" id="PF00484">
    <property type="entry name" value="Pro_CA"/>
    <property type="match status" value="1"/>
</dbReference>
<proteinExistence type="inferred from homology"/>
<dbReference type="InterPro" id="IPR036874">
    <property type="entry name" value="Carbonic_anhydrase_sf"/>
</dbReference>
<comment type="similarity">
    <text evidence="1">Belongs to the beta-class carbonic anhydrase family.</text>
</comment>
<keyword evidence="5" id="KW-0456">Lyase</keyword>
<dbReference type="SMART" id="SM00947">
    <property type="entry name" value="Pro_CA"/>
    <property type="match status" value="1"/>
</dbReference>
<dbReference type="InterPro" id="IPR001765">
    <property type="entry name" value="Carbonic_anhydrase"/>
</dbReference>
<accession>B7KJV1</accession>
<evidence type="ECO:0000313" key="8">
    <source>
        <dbReference type="EMBL" id="ACK69550.1"/>
    </source>
</evidence>
<gene>
    <name evidence="8" type="ordered locus">PCC7424_1098</name>
</gene>
<protein>
    <recommendedName>
        <fullName evidence="2">carbonic anhydrase</fullName>
        <ecNumber evidence="2">4.2.1.1</ecNumber>
    </recommendedName>
</protein>
<evidence type="ECO:0000256" key="2">
    <source>
        <dbReference type="ARBA" id="ARBA00012925"/>
    </source>
</evidence>
<feature type="binding site" evidence="7">
    <location>
        <position position="158"/>
    </location>
    <ligand>
        <name>Zn(2+)</name>
        <dbReference type="ChEBI" id="CHEBI:29105"/>
    </ligand>
</feature>
<dbReference type="eggNOG" id="COG0288">
    <property type="taxonomic scope" value="Bacteria"/>
</dbReference>
<dbReference type="Proteomes" id="UP000002384">
    <property type="component" value="Chromosome"/>
</dbReference>
<feature type="binding site" evidence="7">
    <location>
        <position position="104"/>
    </location>
    <ligand>
        <name>Zn(2+)</name>
        <dbReference type="ChEBI" id="CHEBI:29105"/>
    </ligand>
</feature>
<dbReference type="InterPro" id="IPR015892">
    <property type="entry name" value="Carbonic_anhydrase_CS"/>
</dbReference>
<evidence type="ECO:0000256" key="3">
    <source>
        <dbReference type="ARBA" id="ARBA00022723"/>
    </source>
</evidence>
<dbReference type="EMBL" id="CP001291">
    <property type="protein sequence ID" value="ACK69550.1"/>
    <property type="molecule type" value="Genomic_DNA"/>
</dbReference>
<dbReference type="STRING" id="65393.PCC7424_1098"/>
<dbReference type="HOGENOM" id="CLU_053879_4_2_3"/>
<dbReference type="PROSITE" id="PS00704">
    <property type="entry name" value="PROK_CO2_ANHYDRASE_1"/>
    <property type="match status" value="1"/>
</dbReference>
<dbReference type="PANTHER" id="PTHR11002">
    <property type="entry name" value="CARBONIC ANHYDRASE"/>
    <property type="match status" value="1"/>
</dbReference>
<dbReference type="GO" id="GO:0004089">
    <property type="term" value="F:carbonate dehydratase activity"/>
    <property type="evidence" value="ECO:0007669"/>
    <property type="project" value="UniProtKB-EC"/>
</dbReference>
<dbReference type="AlphaFoldDB" id="B7KJV1"/>
<dbReference type="GO" id="GO:0008270">
    <property type="term" value="F:zinc ion binding"/>
    <property type="evidence" value="ECO:0007669"/>
    <property type="project" value="InterPro"/>
</dbReference>
<dbReference type="SUPFAM" id="SSF53056">
    <property type="entry name" value="beta-carbonic anhydrase, cab"/>
    <property type="match status" value="1"/>
</dbReference>
<keyword evidence="9" id="KW-1185">Reference proteome</keyword>
<feature type="binding site" evidence="7">
    <location>
        <position position="102"/>
    </location>
    <ligand>
        <name>Zn(2+)</name>
        <dbReference type="ChEBI" id="CHEBI:29105"/>
    </ligand>
</feature>
<evidence type="ECO:0000313" key="9">
    <source>
        <dbReference type="Proteomes" id="UP000002384"/>
    </source>
</evidence>
<evidence type="ECO:0000256" key="7">
    <source>
        <dbReference type="PIRSR" id="PIRSR601765-1"/>
    </source>
</evidence>
<keyword evidence="4 7" id="KW-0862">Zinc</keyword>